<name>A0A561EXT0_9ACTN</name>
<dbReference type="RefSeq" id="WP_145794757.1">
    <property type="nucleotide sequence ID" value="NZ_BAAABR010000047.1"/>
</dbReference>
<evidence type="ECO:0000313" key="6">
    <source>
        <dbReference type="EMBL" id="TWE20420.1"/>
    </source>
</evidence>
<keyword evidence="2" id="KW-0479">Metal-binding</keyword>
<accession>A0A561EXT0</accession>
<evidence type="ECO:0000256" key="4">
    <source>
        <dbReference type="ARBA" id="ARBA00022833"/>
    </source>
</evidence>
<dbReference type="SMART" id="SM00849">
    <property type="entry name" value="Lactamase_B"/>
    <property type="match status" value="1"/>
</dbReference>
<dbReference type="InterPro" id="IPR001279">
    <property type="entry name" value="Metallo-B-lactamas"/>
</dbReference>
<dbReference type="SUPFAM" id="SSF56281">
    <property type="entry name" value="Metallo-hydrolase/oxidoreductase"/>
    <property type="match status" value="1"/>
</dbReference>
<keyword evidence="7" id="KW-1185">Reference proteome</keyword>
<evidence type="ECO:0000256" key="1">
    <source>
        <dbReference type="ARBA" id="ARBA00007749"/>
    </source>
</evidence>
<comment type="caution">
    <text evidence="6">The sequence shown here is derived from an EMBL/GenBank/DDBJ whole genome shotgun (WGS) entry which is preliminary data.</text>
</comment>
<dbReference type="Proteomes" id="UP000318416">
    <property type="component" value="Unassembled WGS sequence"/>
</dbReference>
<evidence type="ECO:0000313" key="7">
    <source>
        <dbReference type="Proteomes" id="UP000318416"/>
    </source>
</evidence>
<dbReference type="GO" id="GO:0046872">
    <property type="term" value="F:metal ion binding"/>
    <property type="evidence" value="ECO:0007669"/>
    <property type="project" value="UniProtKB-KW"/>
</dbReference>
<dbReference type="GO" id="GO:0016787">
    <property type="term" value="F:hydrolase activity"/>
    <property type="evidence" value="ECO:0007669"/>
    <property type="project" value="UniProtKB-KW"/>
</dbReference>
<dbReference type="OrthoDB" id="3196337at2"/>
<reference evidence="6 7" key="1">
    <citation type="submission" date="2019-06" db="EMBL/GenBank/DDBJ databases">
        <title>Sequencing the genomes of 1000 actinobacteria strains.</title>
        <authorList>
            <person name="Klenk H.-P."/>
        </authorList>
    </citation>
    <scope>NUCLEOTIDE SEQUENCE [LARGE SCALE GENOMIC DNA]</scope>
    <source>
        <strain evidence="6 7">DSM 41649</strain>
    </source>
</reference>
<feature type="domain" description="Metallo-beta-lactamase" evidence="5">
    <location>
        <begin position="31"/>
        <end position="262"/>
    </location>
</feature>
<comment type="similarity">
    <text evidence="1">Belongs to the metallo-beta-lactamase superfamily.</text>
</comment>
<keyword evidence="3" id="KW-0378">Hydrolase</keyword>
<keyword evidence="4" id="KW-0862">Zinc</keyword>
<evidence type="ECO:0000256" key="3">
    <source>
        <dbReference type="ARBA" id="ARBA00022801"/>
    </source>
</evidence>
<dbReference type="CDD" id="cd07742">
    <property type="entry name" value="metallo-hydrolase-like_MBL-fold"/>
    <property type="match status" value="1"/>
</dbReference>
<dbReference type="EMBL" id="VIVR01000001">
    <property type="protein sequence ID" value="TWE20420.1"/>
    <property type="molecule type" value="Genomic_DNA"/>
</dbReference>
<dbReference type="PANTHER" id="PTHR42978">
    <property type="entry name" value="QUORUM-QUENCHING LACTONASE YTNP-RELATED-RELATED"/>
    <property type="match status" value="1"/>
</dbReference>
<dbReference type="InterPro" id="IPR036866">
    <property type="entry name" value="RibonucZ/Hydroxyglut_hydro"/>
</dbReference>
<dbReference type="InterPro" id="IPR051013">
    <property type="entry name" value="MBL_superfamily_lactonases"/>
</dbReference>
<dbReference type="PANTHER" id="PTHR42978:SF3">
    <property type="entry name" value="BLR3078 PROTEIN"/>
    <property type="match status" value="1"/>
</dbReference>
<dbReference type="AlphaFoldDB" id="A0A561EXT0"/>
<sequence length="288" mass="31354">MTIHHLDCASMCPVGGRLLLGSGGLLTGRMVAHCLLVESSDGLTLVDTGFGTADVADPHRLGRPFLAMMRPRLSPARTALHQVRALGYRPEDVRHIVLTHLDLDHAGGLADFPQAQVHVFAEELRAARARATRGERDRYRPAQWAHGPRWAEHGTGGESWFGFEAVRPVTGSDPEILLIPLAGHTRGHVGVAVRRGDGWLLDCGDAYFSHTEVDPAGPHRPPGLTAFQRLVATDNRARLHNQERLRGLRAEHAAEVELFCAHDPYEFDRLRTGAARTVSGRPAGGTGC</sequence>
<gene>
    <name evidence="6" type="ORF">FB465_5573</name>
</gene>
<protein>
    <submittedName>
        <fullName evidence="6">Metallo-beta-lactamase superfamily protein</fullName>
    </submittedName>
</protein>
<dbReference type="Pfam" id="PF00753">
    <property type="entry name" value="Lactamase_B"/>
    <property type="match status" value="1"/>
</dbReference>
<evidence type="ECO:0000259" key="5">
    <source>
        <dbReference type="SMART" id="SM00849"/>
    </source>
</evidence>
<proteinExistence type="inferred from homology"/>
<evidence type="ECO:0000256" key="2">
    <source>
        <dbReference type="ARBA" id="ARBA00022723"/>
    </source>
</evidence>
<dbReference type="Gene3D" id="3.60.15.10">
    <property type="entry name" value="Ribonuclease Z/Hydroxyacylglutathione hydrolase-like"/>
    <property type="match status" value="1"/>
</dbReference>
<organism evidence="6 7">
    <name type="scientific">Kitasatospora atroaurantiaca</name>
    <dbReference type="NCBI Taxonomy" id="285545"/>
    <lineage>
        <taxon>Bacteria</taxon>
        <taxon>Bacillati</taxon>
        <taxon>Actinomycetota</taxon>
        <taxon>Actinomycetes</taxon>
        <taxon>Kitasatosporales</taxon>
        <taxon>Streptomycetaceae</taxon>
        <taxon>Kitasatospora</taxon>
    </lineage>
</organism>